<evidence type="ECO:0000313" key="1">
    <source>
        <dbReference type="EMBL" id="CAG8640408.1"/>
    </source>
</evidence>
<comment type="caution">
    <text evidence="1">The sequence shown here is derived from an EMBL/GenBank/DDBJ whole genome shotgun (WGS) entry which is preliminary data.</text>
</comment>
<feature type="non-terminal residue" evidence="1">
    <location>
        <position position="247"/>
    </location>
</feature>
<dbReference type="AlphaFoldDB" id="A0A9N9H1H7"/>
<protein>
    <submittedName>
        <fullName evidence="1">10353_t:CDS:1</fullName>
    </submittedName>
</protein>
<name>A0A9N9H1H7_9GLOM</name>
<dbReference type="Proteomes" id="UP000789739">
    <property type="component" value="Unassembled WGS sequence"/>
</dbReference>
<evidence type="ECO:0000313" key="2">
    <source>
        <dbReference type="Proteomes" id="UP000789739"/>
    </source>
</evidence>
<organism evidence="1 2">
    <name type="scientific">Paraglomus brasilianum</name>
    <dbReference type="NCBI Taxonomy" id="144538"/>
    <lineage>
        <taxon>Eukaryota</taxon>
        <taxon>Fungi</taxon>
        <taxon>Fungi incertae sedis</taxon>
        <taxon>Mucoromycota</taxon>
        <taxon>Glomeromycotina</taxon>
        <taxon>Glomeromycetes</taxon>
        <taxon>Paraglomerales</taxon>
        <taxon>Paraglomeraceae</taxon>
        <taxon>Paraglomus</taxon>
    </lineage>
</organism>
<gene>
    <name evidence="1" type="ORF">PBRASI_LOCUS9741</name>
</gene>
<proteinExistence type="predicted"/>
<sequence length="247" mass="28559">FDEFLRVNHPDQRRLAAFLAAEGALQSDPLNEGINFKISSPLVDMLIQQLVIPKAYPNAPSILIPNRADGSLDTWRVLKECFQFFDKDLLRIATALSYKSSEVHVRGRTKLQVPRESVYNTELIRLLTNWLGNEKHKYCDVVIKKKDKPTILLELLASGNEDTIQAHIDKTPRYKSLASADEAWIVHYTCEDGYLDGVKPYWDEKAIMQGINMVHFWHDLEFTTARMSAFWKDENGMLQKDFQQWTI</sequence>
<dbReference type="OrthoDB" id="2414919at2759"/>
<keyword evidence="2" id="KW-1185">Reference proteome</keyword>
<reference evidence="1" key="1">
    <citation type="submission" date="2021-06" db="EMBL/GenBank/DDBJ databases">
        <authorList>
            <person name="Kallberg Y."/>
            <person name="Tangrot J."/>
            <person name="Rosling A."/>
        </authorList>
    </citation>
    <scope>NUCLEOTIDE SEQUENCE</scope>
    <source>
        <strain evidence="1">BR232B</strain>
    </source>
</reference>
<dbReference type="EMBL" id="CAJVPI010002296">
    <property type="protein sequence ID" value="CAG8640408.1"/>
    <property type="molecule type" value="Genomic_DNA"/>
</dbReference>
<accession>A0A9N9H1H7</accession>